<gene>
    <name evidence="8" type="ORF">Q9K01_05840</name>
</gene>
<dbReference type="PANTHER" id="PTHR41164">
    <property type="entry name" value="CURLI PRODUCTION ASSEMBLY/TRANSPORT COMPONENT CSGG"/>
    <property type="match status" value="1"/>
</dbReference>
<accession>A0ABT9H8E0</accession>
<proteinExistence type="predicted"/>
<dbReference type="EMBL" id="JAVAIL010000002">
    <property type="protein sequence ID" value="MDP4539140.1"/>
    <property type="molecule type" value="Genomic_DNA"/>
</dbReference>
<keyword evidence="2 7" id="KW-0732">Signal</keyword>
<evidence type="ECO:0000256" key="5">
    <source>
        <dbReference type="ARBA" id="ARBA00023288"/>
    </source>
</evidence>
<comment type="caution">
    <text evidence="8">The sequence shown here is derived from an EMBL/GenBank/DDBJ whole genome shotgun (WGS) entry which is preliminary data.</text>
</comment>
<name>A0ABT9H8E0_9SPHN</name>
<evidence type="ECO:0000313" key="8">
    <source>
        <dbReference type="EMBL" id="MDP4539140.1"/>
    </source>
</evidence>
<protein>
    <submittedName>
        <fullName evidence="8">CsgG/HfaB family protein</fullName>
    </submittedName>
</protein>
<feature type="chain" id="PRO_5045211826" evidence="7">
    <location>
        <begin position="21"/>
        <end position="337"/>
    </location>
</feature>
<feature type="compositionally biased region" description="Basic and acidic residues" evidence="6">
    <location>
        <begin position="316"/>
        <end position="328"/>
    </location>
</feature>
<sequence>MRSVLSKTAWITLAALTLGACDTVTNSGRTAFPETRPQAFIPDRTQTQTLLSALPAPDRPVAVAVYGFSDQTGQFKPVEAGQTLSRAVSQGGGSILVKALQDAGNRQWFTIVERESLRNLLNERQIIREMRERYLGEQGVNPQALPALLFAGVLLEGGIVGYDSNTVTGGAGAAFLGIGGRSEYRQDTVTVYLRAVSVRTGEVLTTVTASKTIASQSVGANAFRYIAFKELLQAEIGYTTNEPDQVALQQAIEKAVYGLVLEGVDLKLWNFADTDAGWPLLWEYRQERDGKIDEAEMAEALRNAPPMAPQRIKRSVRGDEADGDRVLDRSQGGRLRN</sequence>
<dbReference type="Gene3D" id="3.40.50.10610">
    <property type="entry name" value="ABC-type transport auxiliary lipoprotein component"/>
    <property type="match status" value="2"/>
</dbReference>
<dbReference type="PANTHER" id="PTHR41164:SF1">
    <property type="entry name" value="CURLI PRODUCTION ASSEMBLY_TRANSPORT COMPONENT CSGG"/>
    <property type="match status" value="1"/>
</dbReference>
<dbReference type="InterPro" id="IPR005534">
    <property type="entry name" value="Curli_assmbl/transp-comp_CsgG"/>
</dbReference>
<evidence type="ECO:0000256" key="2">
    <source>
        <dbReference type="ARBA" id="ARBA00022729"/>
    </source>
</evidence>
<keyword evidence="5" id="KW-0449">Lipoprotein</keyword>
<evidence type="ECO:0000256" key="4">
    <source>
        <dbReference type="ARBA" id="ARBA00023139"/>
    </source>
</evidence>
<dbReference type="Proteomes" id="UP001235664">
    <property type="component" value="Unassembled WGS sequence"/>
</dbReference>
<organism evidence="8 9">
    <name type="scientific">Qipengyuania benthica</name>
    <dbReference type="NCBI Taxonomy" id="3067651"/>
    <lineage>
        <taxon>Bacteria</taxon>
        <taxon>Pseudomonadati</taxon>
        <taxon>Pseudomonadota</taxon>
        <taxon>Alphaproteobacteria</taxon>
        <taxon>Sphingomonadales</taxon>
        <taxon>Erythrobacteraceae</taxon>
        <taxon>Qipengyuania</taxon>
    </lineage>
</organism>
<dbReference type="RefSeq" id="WP_305929282.1">
    <property type="nucleotide sequence ID" value="NZ_JAVAIL010000002.1"/>
</dbReference>
<keyword evidence="3" id="KW-0472">Membrane</keyword>
<evidence type="ECO:0000313" key="9">
    <source>
        <dbReference type="Proteomes" id="UP001235664"/>
    </source>
</evidence>
<evidence type="ECO:0000256" key="7">
    <source>
        <dbReference type="SAM" id="SignalP"/>
    </source>
</evidence>
<evidence type="ECO:0000256" key="3">
    <source>
        <dbReference type="ARBA" id="ARBA00023136"/>
    </source>
</evidence>
<evidence type="ECO:0000256" key="6">
    <source>
        <dbReference type="SAM" id="MobiDB-lite"/>
    </source>
</evidence>
<evidence type="ECO:0000256" key="1">
    <source>
        <dbReference type="ARBA" id="ARBA00022475"/>
    </source>
</evidence>
<feature type="signal peptide" evidence="7">
    <location>
        <begin position="1"/>
        <end position="20"/>
    </location>
</feature>
<keyword evidence="1" id="KW-1003">Cell membrane</keyword>
<keyword evidence="4" id="KW-0564">Palmitate</keyword>
<keyword evidence="9" id="KW-1185">Reference proteome</keyword>
<dbReference type="PROSITE" id="PS51257">
    <property type="entry name" value="PROKAR_LIPOPROTEIN"/>
    <property type="match status" value="1"/>
</dbReference>
<reference evidence="8 9" key="1">
    <citation type="submission" date="2023-08" db="EMBL/GenBank/DDBJ databases">
        <title>genomic of DY56.</title>
        <authorList>
            <person name="Wang Y."/>
        </authorList>
    </citation>
    <scope>NUCLEOTIDE SEQUENCE [LARGE SCALE GENOMIC DNA]</scope>
    <source>
        <strain evidence="8 9">DY56-A-20</strain>
    </source>
</reference>
<feature type="region of interest" description="Disordered" evidence="6">
    <location>
        <begin position="304"/>
        <end position="337"/>
    </location>
</feature>
<dbReference type="Pfam" id="PF03783">
    <property type="entry name" value="CsgG"/>
    <property type="match status" value="1"/>
</dbReference>